<dbReference type="EMBL" id="JAQQAF010000005">
    <property type="protein sequence ID" value="KAJ8484810.1"/>
    <property type="molecule type" value="Genomic_DNA"/>
</dbReference>
<evidence type="ECO:0000256" key="1">
    <source>
        <dbReference type="ARBA" id="ARBA00004496"/>
    </source>
</evidence>
<evidence type="ECO:0000256" key="2">
    <source>
        <dbReference type="ARBA" id="ARBA00007663"/>
    </source>
</evidence>
<proteinExistence type="inferred from homology"/>
<dbReference type="Pfam" id="PF01300">
    <property type="entry name" value="Sua5_yciO_yrdC"/>
    <property type="match status" value="1"/>
</dbReference>
<keyword evidence="5" id="KW-0963">Cytoplasm</keyword>
<comment type="caution">
    <text evidence="9">The sequence shown here is derived from an EMBL/GenBank/DDBJ whole genome shotgun (WGS) entry which is preliminary data.</text>
</comment>
<evidence type="ECO:0000259" key="8">
    <source>
        <dbReference type="Pfam" id="PF01300"/>
    </source>
</evidence>
<dbReference type="GO" id="GO:0061710">
    <property type="term" value="F:L-threonylcarbamoyladenylate synthase"/>
    <property type="evidence" value="ECO:0007669"/>
    <property type="project" value="UniProtKB-EC"/>
</dbReference>
<dbReference type="AlphaFoldDB" id="A0AAV8PF36"/>
<accession>A0AAV8PF36</accession>
<gene>
    <name evidence="9" type="ORF">OPV22_017295</name>
</gene>
<dbReference type="PANTHER" id="PTHR17490">
    <property type="entry name" value="SUA5"/>
    <property type="match status" value="1"/>
</dbReference>
<dbReference type="EC" id="2.7.7.87" evidence="3"/>
<dbReference type="InterPro" id="IPR006070">
    <property type="entry name" value="Sua5-like_dom"/>
</dbReference>
<comment type="subcellular location">
    <subcellularLocation>
        <location evidence="1">Cytoplasm</location>
    </subcellularLocation>
</comment>
<dbReference type="PANTHER" id="PTHR17490:SF10">
    <property type="entry name" value="THREONYLCARBAMOYL-AMP SYNTHASE"/>
    <property type="match status" value="1"/>
</dbReference>
<evidence type="ECO:0000256" key="3">
    <source>
        <dbReference type="ARBA" id="ARBA00012584"/>
    </source>
</evidence>
<evidence type="ECO:0000256" key="5">
    <source>
        <dbReference type="ARBA" id="ARBA00022490"/>
    </source>
</evidence>
<evidence type="ECO:0000256" key="7">
    <source>
        <dbReference type="ARBA" id="ARBA00048366"/>
    </source>
</evidence>
<dbReference type="GO" id="GO:0003725">
    <property type="term" value="F:double-stranded RNA binding"/>
    <property type="evidence" value="ECO:0007669"/>
    <property type="project" value="InterPro"/>
</dbReference>
<dbReference type="Gene3D" id="3.90.870.10">
    <property type="entry name" value="DHBP synthase"/>
    <property type="match status" value="1"/>
</dbReference>
<dbReference type="GO" id="GO:0000049">
    <property type="term" value="F:tRNA binding"/>
    <property type="evidence" value="ECO:0007669"/>
    <property type="project" value="TreeGrafter"/>
</dbReference>
<keyword evidence="6" id="KW-0808">Transferase</keyword>
<dbReference type="InterPro" id="IPR017945">
    <property type="entry name" value="DHBP_synth_RibB-like_a/b_dom"/>
</dbReference>
<dbReference type="SUPFAM" id="SSF55821">
    <property type="entry name" value="YrdC/RibB"/>
    <property type="match status" value="1"/>
</dbReference>
<protein>
    <recommendedName>
        <fullName evidence="4">Threonylcarbamoyl-AMP synthase</fullName>
        <ecNumber evidence="3">2.7.7.87</ecNumber>
    </recommendedName>
</protein>
<dbReference type="GO" id="GO:0005737">
    <property type="term" value="C:cytoplasm"/>
    <property type="evidence" value="ECO:0007669"/>
    <property type="project" value="UniProtKB-SubCell"/>
</dbReference>
<dbReference type="GO" id="GO:0006450">
    <property type="term" value="P:regulation of translational fidelity"/>
    <property type="evidence" value="ECO:0007669"/>
    <property type="project" value="TreeGrafter"/>
</dbReference>
<evidence type="ECO:0000256" key="6">
    <source>
        <dbReference type="ARBA" id="ARBA00022679"/>
    </source>
</evidence>
<comment type="similarity">
    <text evidence="2">Belongs to the SUA5 family.</text>
</comment>
<evidence type="ECO:0000313" key="9">
    <source>
        <dbReference type="EMBL" id="KAJ8484810.1"/>
    </source>
</evidence>
<dbReference type="InterPro" id="IPR050156">
    <property type="entry name" value="TC-AMP_synthase_SUA5"/>
</dbReference>
<organism evidence="9 10">
    <name type="scientific">Ensete ventricosum</name>
    <name type="common">Abyssinian banana</name>
    <name type="synonym">Musa ensete</name>
    <dbReference type="NCBI Taxonomy" id="4639"/>
    <lineage>
        <taxon>Eukaryota</taxon>
        <taxon>Viridiplantae</taxon>
        <taxon>Streptophyta</taxon>
        <taxon>Embryophyta</taxon>
        <taxon>Tracheophyta</taxon>
        <taxon>Spermatophyta</taxon>
        <taxon>Magnoliopsida</taxon>
        <taxon>Liliopsida</taxon>
        <taxon>Zingiberales</taxon>
        <taxon>Musaceae</taxon>
        <taxon>Ensete</taxon>
    </lineage>
</organism>
<reference evidence="9 10" key="1">
    <citation type="submission" date="2022-12" db="EMBL/GenBank/DDBJ databases">
        <title>Chromosome-scale assembly of the Ensete ventricosum genome.</title>
        <authorList>
            <person name="Dussert Y."/>
            <person name="Stocks J."/>
            <person name="Wendawek A."/>
            <person name="Woldeyes F."/>
            <person name="Nichols R.A."/>
            <person name="Borrell J.S."/>
        </authorList>
    </citation>
    <scope>NUCLEOTIDE SEQUENCE [LARGE SCALE GENOMIC DNA]</scope>
    <source>
        <strain evidence="10">cv. Maze</strain>
        <tissue evidence="9">Seeds</tissue>
    </source>
</reference>
<dbReference type="Proteomes" id="UP001222027">
    <property type="component" value="Unassembled WGS sequence"/>
</dbReference>
<sequence length="262" mass="29406">MGDRILCFPWIKGVCSGSEAKGKKTLVLATIDDRVEEAIETTKAEQVIAVPTTTLYGFALHFVSSAEAVKEVYEIKGCKQTSPFAITVSDVNQLPFIVIRKLVRLNQYQQKTQIGIEQPLCKARNNNSNPREIYGVNATVPSKGFILFLTRFLRSSSISYRDAVQLTLESRWCFPESSDSISSGGNLCRRSFLLYSCCSQKAKLVSKEPTAGVVQQHFHCTRLFDLYLFGLAPIRILLCLRNKVWPADANINAEWMPLCRNI</sequence>
<comment type="catalytic activity">
    <reaction evidence="7">
        <text>L-threonine + hydrogencarbonate + ATP = L-threonylcarbamoyladenylate + diphosphate + H2O</text>
        <dbReference type="Rhea" id="RHEA:36407"/>
        <dbReference type="ChEBI" id="CHEBI:15377"/>
        <dbReference type="ChEBI" id="CHEBI:17544"/>
        <dbReference type="ChEBI" id="CHEBI:30616"/>
        <dbReference type="ChEBI" id="CHEBI:33019"/>
        <dbReference type="ChEBI" id="CHEBI:57926"/>
        <dbReference type="ChEBI" id="CHEBI:73682"/>
        <dbReference type="EC" id="2.7.7.87"/>
    </reaction>
</comment>
<evidence type="ECO:0000256" key="4">
    <source>
        <dbReference type="ARBA" id="ARBA00015492"/>
    </source>
</evidence>
<name>A0AAV8PF36_ENSVE</name>
<evidence type="ECO:0000313" key="10">
    <source>
        <dbReference type="Proteomes" id="UP001222027"/>
    </source>
</evidence>
<feature type="domain" description="YrdC-like" evidence="8">
    <location>
        <begin position="42"/>
        <end position="99"/>
    </location>
</feature>
<keyword evidence="10" id="KW-1185">Reference proteome</keyword>